<keyword evidence="2" id="KW-1185">Reference proteome</keyword>
<dbReference type="Proteomes" id="UP000824782">
    <property type="component" value="Unassembled WGS sequence"/>
</dbReference>
<evidence type="ECO:0008006" key="3">
    <source>
        <dbReference type="Google" id="ProtNLM"/>
    </source>
</evidence>
<evidence type="ECO:0000313" key="1">
    <source>
        <dbReference type="EMBL" id="KAG8597687.1"/>
    </source>
</evidence>
<gene>
    <name evidence="1" type="ORF">GDO81_002358</name>
</gene>
<organism evidence="1 2">
    <name type="scientific">Engystomops pustulosus</name>
    <name type="common">Tungara frog</name>
    <name type="synonym">Physalaemus pustulosus</name>
    <dbReference type="NCBI Taxonomy" id="76066"/>
    <lineage>
        <taxon>Eukaryota</taxon>
        <taxon>Metazoa</taxon>
        <taxon>Chordata</taxon>
        <taxon>Craniata</taxon>
        <taxon>Vertebrata</taxon>
        <taxon>Euteleostomi</taxon>
        <taxon>Amphibia</taxon>
        <taxon>Batrachia</taxon>
        <taxon>Anura</taxon>
        <taxon>Neobatrachia</taxon>
        <taxon>Hyloidea</taxon>
        <taxon>Leptodactylidae</taxon>
        <taxon>Leiuperinae</taxon>
        <taxon>Engystomops</taxon>
    </lineage>
</organism>
<accession>A0AAV7DJJ6</accession>
<dbReference type="AlphaFoldDB" id="A0AAV7DJJ6"/>
<name>A0AAV7DJJ6_ENGPU</name>
<proteinExistence type="predicted"/>
<reference evidence="1" key="1">
    <citation type="thesis" date="2020" institute="ProQuest LLC" country="789 East Eisenhower Parkway, Ann Arbor, MI, USA">
        <title>Comparative Genomics and Chromosome Evolution.</title>
        <authorList>
            <person name="Mudd A.B."/>
        </authorList>
    </citation>
    <scope>NUCLEOTIDE SEQUENCE</scope>
    <source>
        <strain evidence="1">237g6f4</strain>
        <tissue evidence="1">Blood</tissue>
    </source>
</reference>
<evidence type="ECO:0000313" key="2">
    <source>
        <dbReference type="Proteomes" id="UP000824782"/>
    </source>
</evidence>
<protein>
    <recommendedName>
        <fullName evidence="3">Secreted protein</fullName>
    </recommendedName>
</protein>
<comment type="caution">
    <text evidence="1">The sequence shown here is derived from an EMBL/GenBank/DDBJ whole genome shotgun (WGS) entry which is preliminary data.</text>
</comment>
<dbReference type="EMBL" id="WNYA01000001">
    <property type="protein sequence ID" value="KAG8597687.1"/>
    <property type="molecule type" value="Genomic_DNA"/>
</dbReference>
<sequence>MMQFLTVCYFIFFPLFYFLGSGNLLIQDRCSWCNTVIHKDIALHEACFFFKRLAKHGLWILQQERIARFQAGFTSGPGYEMHTI</sequence>